<dbReference type="CDD" id="cd11314">
    <property type="entry name" value="AmyAc_arch_bac_plant_AmyA"/>
    <property type="match status" value="1"/>
</dbReference>
<evidence type="ECO:0000256" key="3">
    <source>
        <dbReference type="ARBA" id="ARBA00008061"/>
    </source>
</evidence>
<evidence type="ECO:0000256" key="4">
    <source>
        <dbReference type="ARBA" id="ARBA00012595"/>
    </source>
</evidence>
<keyword evidence="13" id="KW-1185">Reference proteome</keyword>
<dbReference type="STRING" id="4097.A0A1S3XWS5"/>
<evidence type="ECO:0000256" key="5">
    <source>
        <dbReference type="ARBA" id="ARBA00022723"/>
    </source>
</evidence>
<evidence type="ECO:0000256" key="2">
    <source>
        <dbReference type="ARBA" id="ARBA00001913"/>
    </source>
</evidence>
<organism evidence="13 14">
    <name type="scientific">Nicotiana tabacum</name>
    <name type="common">Common tobacco</name>
    <dbReference type="NCBI Taxonomy" id="4097"/>
    <lineage>
        <taxon>Eukaryota</taxon>
        <taxon>Viridiplantae</taxon>
        <taxon>Streptophyta</taxon>
        <taxon>Embryophyta</taxon>
        <taxon>Tracheophyta</taxon>
        <taxon>Spermatophyta</taxon>
        <taxon>Magnoliopsida</taxon>
        <taxon>eudicotyledons</taxon>
        <taxon>Gunneridae</taxon>
        <taxon>Pentapetalae</taxon>
        <taxon>asterids</taxon>
        <taxon>lamiids</taxon>
        <taxon>Solanales</taxon>
        <taxon>Solanaceae</taxon>
        <taxon>Nicotianoideae</taxon>
        <taxon>Nicotianeae</taxon>
        <taxon>Nicotiana</taxon>
    </lineage>
</organism>
<reference evidence="14" key="2">
    <citation type="submission" date="2025-08" db="UniProtKB">
        <authorList>
            <consortium name="RefSeq"/>
        </authorList>
    </citation>
    <scope>IDENTIFICATION</scope>
    <source>
        <tissue evidence="14">Leaf</tissue>
    </source>
</reference>
<dbReference type="InterPro" id="IPR017853">
    <property type="entry name" value="GH"/>
</dbReference>
<dbReference type="GO" id="GO:0004556">
    <property type="term" value="F:alpha-amylase activity"/>
    <property type="evidence" value="ECO:0000318"/>
    <property type="project" value="GO_Central"/>
</dbReference>
<dbReference type="InterPro" id="IPR006047">
    <property type="entry name" value="GH13_cat_dom"/>
</dbReference>
<dbReference type="OMA" id="VEYVWLP"/>
<evidence type="ECO:0000313" key="14">
    <source>
        <dbReference type="RefSeq" id="XP_016444391.2"/>
    </source>
</evidence>
<comment type="catalytic activity">
    <reaction evidence="1 10 12">
        <text>Endohydrolysis of (1-&gt;4)-alpha-D-glucosidic linkages in polysaccharides containing three or more (1-&gt;4)-alpha-linked D-glucose units.</text>
        <dbReference type="EC" id="3.2.1.1"/>
    </reaction>
</comment>
<dbReference type="GeneID" id="107769668"/>
<dbReference type="InterPro" id="IPR012850">
    <property type="entry name" value="A-amylase_bs_C"/>
</dbReference>
<name>A0A1S3XWS5_TOBAC</name>
<dbReference type="InterPro" id="IPR013780">
    <property type="entry name" value="Glyco_hydro_b"/>
</dbReference>
<comment type="similarity">
    <text evidence="3 10 11">Belongs to the glycosyl hydrolase 13 family.</text>
</comment>
<proteinExistence type="inferred from homology"/>
<sequence>MENKTNINLIFSVCLLLILLPAFASSTLLFQGFNWESSGQDGGWWNHLIKLVPDLADAGVTHVWLPPASNSLQNHSQGYMPSRLYDLDTSSYGNSRELKALIKAFHDKGIKCLADIVINHRWAENKDRRGINCLFEGGTPDNKLDWGPTFICGNDTKFSDGKGNNDTGLDWGDAPDIDHANPQVQKDLSDWMNWLKTEIGFDGWRFDMVLGYAPKFTKIYMDNTKPDFAVGEFFLKFNNKPDGKPDYDQHRNYLLQWVQNAGGVVTTFDFTTKGILGTAVGDTRFDLLKDSKGHPPGMIGILPQNAVTFIDNHDTYSQQQWPFPTNPNDKVTQGYAYILTHPGIPSVFYDHFFLFQGMRKPIKDLYAVRKRNGISATSKVKILAAQNDLYVANIDDKIIVKIGPGNVGNLVPSNFQLATSGVDYAVWEKKA</sequence>
<dbReference type="SUPFAM" id="SSF51445">
    <property type="entry name" value="(Trans)glycosidases"/>
    <property type="match status" value="1"/>
</dbReference>
<evidence type="ECO:0000256" key="8">
    <source>
        <dbReference type="ARBA" id="ARBA00023295"/>
    </source>
</evidence>
<keyword evidence="5" id="KW-0479">Metal-binding</keyword>
<keyword evidence="10" id="KW-0732">Signal</keyword>
<dbReference type="KEGG" id="nta:107769668"/>
<dbReference type="GO" id="GO:0005509">
    <property type="term" value="F:calcium ion binding"/>
    <property type="evidence" value="ECO:0007669"/>
    <property type="project" value="UniProtKB-UniRule"/>
</dbReference>
<dbReference type="Proteomes" id="UP000790787">
    <property type="component" value="Chromosome 16"/>
</dbReference>
<dbReference type="SMR" id="A0A1S3XWS5"/>
<dbReference type="Gene3D" id="2.60.40.1180">
    <property type="entry name" value="Golgi alpha-mannosidase II"/>
    <property type="match status" value="1"/>
</dbReference>
<keyword evidence="7 12" id="KW-0119">Carbohydrate metabolism</keyword>
<evidence type="ECO:0000256" key="12">
    <source>
        <dbReference type="RuleBase" id="RU361134"/>
    </source>
</evidence>
<reference evidence="13" key="1">
    <citation type="journal article" date="2014" name="Nat. Commun.">
        <title>The tobacco genome sequence and its comparison with those of tomato and potato.</title>
        <authorList>
            <person name="Sierro N."/>
            <person name="Battey J.N."/>
            <person name="Ouadi S."/>
            <person name="Bakaher N."/>
            <person name="Bovet L."/>
            <person name="Willig A."/>
            <person name="Goepfert S."/>
            <person name="Peitsch M.C."/>
            <person name="Ivanov N.V."/>
        </authorList>
    </citation>
    <scope>NUCLEOTIDE SEQUENCE [LARGE SCALE GENOMIC DNA]</scope>
</reference>
<dbReference type="AlphaFoldDB" id="A0A1S3XWS5"/>
<dbReference type="Pfam" id="PF07821">
    <property type="entry name" value="Alpha-amyl_C2"/>
    <property type="match status" value="1"/>
</dbReference>
<gene>
    <name evidence="14" type="primary">LOC107769668</name>
</gene>
<dbReference type="PANTHER" id="PTHR43447">
    <property type="entry name" value="ALPHA-AMYLASE"/>
    <property type="match status" value="1"/>
</dbReference>
<evidence type="ECO:0000256" key="9">
    <source>
        <dbReference type="ARBA" id="ARBA00030238"/>
    </source>
</evidence>
<evidence type="ECO:0000256" key="10">
    <source>
        <dbReference type="PIRNR" id="PIRNR001028"/>
    </source>
</evidence>
<dbReference type="InterPro" id="IPR013775">
    <property type="entry name" value="A-amylase_pln"/>
</dbReference>
<dbReference type="EC" id="3.2.1.1" evidence="4 10"/>
<keyword evidence="8 12" id="KW-0326">Glycosidase</keyword>
<dbReference type="SMART" id="SM00642">
    <property type="entry name" value="Aamy"/>
    <property type="match status" value="1"/>
</dbReference>
<dbReference type="RefSeq" id="XP_016444391.2">
    <property type="nucleotide sequence ID" value="XM_016588905.2"/>
</dbReference>
<dbReference type="Pfam" id="PF00128">
    <property type="entry name" value="Alpha-amylase"/>
    <property type="match status" value="1"/>
</dbReference>
<keyword evidence="6 12" id="KW-0378">Hydrolase</keyword>
<dbReference type="RefSeq" id="XP_016444391.1">
    <property type="nucleotide sequence ID" value="XM_016588905.1"/>
</dbReference>
<dbReference type="SMART" id="SM00810">
    <property type="entry name" value="Alpha-amyl_C2"/>
    <property type="match status" value="1"/>
</dbReference>
<dbReference type="SUPFAM" id="SSF51011">
    <property type="entry name" value="Glycosyl hydrolase domain"/>
    <property type="match status" value="1"/>
</dbReference>
<evidence type="ECO:0000256" key="7">
    <source>
        <dbReference type="ARBA" id="ARBA00023277"/>
    </source>
</evidence>
<dbReference type="OrthoDB" id="550577at2759"/>
<accession>A0A1S3XWS5</accession>
<dbReference type="PaxDb" id="4097-A0A1S3XWS5"/>
<dbReference type="PIRSF" id="PIRSF001028">
    <property type="entry name" value="Alph-amls_plant"/>
    <property type="match status" value="1"/>
</dbReference>
<protein>
    <recommendedName>
        <fullName evidence="4 10">Alpha-amylase</fullName>
        <ecNumber evidence="4 10">3.2.1.1</ecNumber>
    </recommendedName>
    <alternativeName>
        <fullName evidence="9 10">1,4-alpha-D-glucan glucanohydrolase</fullName>
    </alternativeName>
</protein>
<dbReference type="InterPro" id="IPR006046">
    <property type="entry name" value="Alpha_amylase"/>
</dbReference>
<evidence type="ECO:0000256" key="1">
    <source>
        <dbReference type="ARBA" id="ARBA00000548"/>
    </source>
</evidence>
<dbReference type="PRINTS" id="PR00110">
    <property type="entry name" value="ALPHAAMYLASE"/>
</dbReference>
<evidence type="ECO:0000256" key="11">
    <source>
        <dbReference type="RuleBase" id="RU003615"/>
    </source>
</evidence>
<dbReference type="GO" id="GO:0005987">
    <property type="term" value="P:sucrose catabolic process"/>
    <property type="evidence" value="ECO:0000318"/>
    <property type="project" value="GO_Central"/>
</dbReference>
<evidence type="ECO:0000313" key="13">
    <source>
        <dbReference type="Proteomes" id="UP000790787"/>
    </source>
</evidence>
<evidence type="ECO:0000256" key="6">
    <source>
        <dbReference type="ARBA" id="ARBA00022801"/>
    </source>
</evidence>
<comment type="cofactor">
    <cofactor evidence="2 10">
        <name>Ca(2+)</name>
        <dbReference type="ChEBI" id="CHEBI:29108"/>
    </cofactor>
</comment>
<dbReference type="Gene3D" id="3.20.20.80">
    <property type="entry name" value="Glycosidases"/>
    <property type="match status" value="1"/>
</dbReference>